<evidence type="ECO:0000256" key="4">
    <source>
        <dbReference type="ARBA" id="ARBA00023136"/>
    </source>
</evidence>
<evidence type="ECO:0000256" key="2">
    <source>
        <dbReference type="ARBA" id="ARBA00022692"/>
    </source>
</evidence>
<dbReference type="PANTHER" id="PTHR12127">
    <property type="entry name" value="MUCOLIPIN"/>
    <property type="match status" value="1"/>
</dbReference>
<feature type="transmembrane region" description="Helical" evidence="6">
    <location>
        <begin position="387"/>
        <end position="412"/>
    </location>
</feature>
<feature type="transmembrane region" description="Helical" evidence="6">
    <location>
        <begin position="480"/>
        <end position="500"/>
    </location>
</feature>
<feature type="transmembrane region" description="Helical" evidence="6">
    <location>
        <begin position="520"/>
        <end position="542"/>
    </location>
</feature>
<feature type="compositionally biased region" description="Polar residues" evidence="5">
    <location>
        <begin position="24"/>
        <end position="34"/>
    </location>
</feature>
<dbReference type="GO" id="GO:0072345">
    <property type="term" value="F:NAADP-sensitive calcium-release channel activity"/>
    <property type="evidence" value="ECO:0007669"/>
    <property type="project" value="TreeGrafter"/>
</dbReference>
<dbReference type="InterPro" id="IPR039031">
    <property type="entry name" value="Mucolipin"/>
</dbReference>
<keyword evidence="4 6" id="KW-0472">Membrane</keyword>
<feature type="transmembrane region" description="Helical" evidence="6">
    <location>
        <begin position="588"/>
        <end position="609"/>
    </location>
</feature>
<reference evidence="9" key="1">
    <citation type="journal article" date="2010" name="Nature">
        <title>The Amphimedon queenslandica genome and the evolution of animal complexity.</title>
        <authorList>
            <person name="Srivastava M."/>
            <person name="Simakov O."/>
            <person name="Chapman J."/>
            <person name="Fahey B."/>
            <person name="Gauthier M.E."/>
            <person name="Mitros T."/>
            <person name="Richards G.S."/>
            <person name="Conaco C."/>
            <person name="Dacre M."/>
            <person name="Hellsten U."/>
            <person name="Larroux C."/>
            <person name="Putnam N.H."/>
            <person name="Stanke M."/>
            <person name="Adamska M."/>
            <person name="Darling A."/>
            <person name="Degnan S.M."/>
            <person name="Oakley T.H."/>
            <person name="Plachetzki D.C."/>
            <person name="Zhai Y."/>
            <person name="Adamski M."/>
            <person name="Calcino A."/>
            <person name="Cummins S.F."/>
            <person name="Goodstein D.M."/>
            <person name="Harris C."/>
            <person name="Jackson D.J."/>
            <person name="Leys S.P."/>
            <person name="Shu S."/>
            <person name="Woodcroft B.J."/>
            <person name="Vervoort M."/>
            <person name="Kosik K.S."/>
            <person name="Manning G."/>
            <person name="Degnan B.M."/>
            <person name="Rokhsar D.S."/>
        </authorList>
    </citation>
    <scope>NUCLEOTIDE SEQUENCE [LARGE SCALE GENOMIC DNA]</scope>
</reference>
<dbReference type="EnsemblMetazoa" id="Aqu2.1.24550_001">
    <property type="protein sequence ID" value="Aqu2.1.24550_001"/>
    <property type="gene ID" value="Aqu2.1.24550"/>
</dbReference>
<feature type="compositionally biased region" description="Basic and acidic residues" evidence="5">
    <location>
        <begin position="50"/>
        <end position="61"/>
    </location>
</feature>
<organism evidence="8">
    <name type="scientific">Amphimedon queenslandica</name>
    <name type="common">Sponge</name>
    <dbReference type="NCBI Taxonomy" id="400682"/>
    <lineage>
        <taxon>Eukaryota</taxon>
        <taxon>Metazoa</taxon>
        <taxon>Porifera</taxon>
        <taxon>Demospongiae</taxon>
        <taxon>Heteroscleromorpha</taxon>
        <taxon>Haplosclerida</taxon>
        <taxon>Niphatidae</taxon>
        <taxon>Amphimedon</taxon>
    </lineage>
</organism>
<evidence type="ECO:0000259" key="7">
    <source>
        <dbReference type="Pfam" id="PF08016"/>
    </source>
</evidence>
<dbReference type="eggNOG" id="KOG3733">
    <property type="taxonomic scope" value="Eukaryota"/>
</dbReference>
<comment type="subcellular location">
    <subcellularLocation>
        <location evidence="1">Membrane</location>
        <topology evidence="1">Multi-pass membrane protein</topology>
    </subcellularLocation>
</comment>
<dbReference type="GO" id="GO:0005886">
    <property type="term" value="C:plasma membrane"/>
    <property type="evidence" value="ECO:0007669"/>
    <property type="project" value="TreeGrafter"/>
</dbReference>
<evidence type="ECO:0000256" key="1">
    <source>
        <dbReference type="ARBA" id="ARBA00004141"/>
    </source>
</evidence>
<keyword evidence="9" id="KW-1185">Reference proteome</keyword>
<keyword evidence="3 6" id="KW-1133">Transmembrane helix</keyword>
<dbReference type="OMA" id="HHIKFRT"/>
<evidence type="ECO:0000313" key="8">
    <source>
        <dbReference type="EnsemblMetazoa" id="Aqu2.1.24550_001"/>
    </source>
</evidence>
<dbReference type="GO" id="GO:0005765">
    <property type="term" value="C:lysosomal membrane"/>
    <property type="evidence" value="ECO:0007669"/>
    <property type="project" value="TreeGrafter"/>
</dbReference>
<evidence type="ECO:0000313" key="9">
    <source>
        <dbReference type="Proteomes" id="UP000007879"/>
    </source>
</evidence>
<dbReference type="EnsemblMetazoa" id="XM_019999808.1">
    <property type="protein sequence ID" value="XP_019855367.1"/>
    <property type="gene ID" value="LOC100636588"/>
</dbReference>
<dbReference type="PANTHER" id="PTHR12127:SF7">
    <property type="entry name" value="SD02261P"/>
    <property type="match status" value="1"/>
</dbReference>
<dbReference type="AlphaFoldDB" id="A0A1X7U9W6"/>
<keyword evidence="2 6" id="KW-0812">Transmembrane</keyword>
<feature type="domain" description="Polycystin cation channel PKD1/PKD2" evidence="7">
    <location>
        <begin position="474"/>
        <end position="615"/>
    </location>
</feature>
<proteinExistence type="predicted"/>
<evidence type="ECO:0000256" key="3">
    <source>
        <dbReference type="ARBA" id="ARBA00022989"/>
    </source>
</evidence>
<dbReference type="InterPro" id="IPR013122">
    <property type="entry name" value="PKD1_2_channel"/>
</dbReference>
<dbReference type="Proteomes" id="UP000007879">
    <property type="component" value="Unassembled WGS sequence"/>
</dbReference>
<dbReference type="Pfam" id="PF08016">
    <property type="entry name" value="PKD_channel"/>
    <property type="match status" value="1"/>
</dbReference>
<evidence type="ECO:0000256" key="5">
    <source>
        <dbReference type="SAM" id="MobiDB-lite"/>
    </source>
</evidence>
<name>A0A1X7U9W6_AMPQE</name>
<accession>A0A1X7U9W6</accession>
<feature type="region of interest" description="Disordered" evidence="5">
    <location>
        <begin position="22"/>
        <end position="66"/>
    </location>
</feature>
<evidence type="ECO:0000256" key="6">
    <source>
        <dbReference type="SAM" id="Phobius"/>
    </source>
</evidence>
<dbReference type="OrthoDB" id="263481at2759"/>
<reference evidence="8" key="2">
    <citation type="submission" date="2017-05" db="UniProtKB">
        <authorList>
            <consortium name="EnsemblMetazoa"/>
        </authorList>
    </citation>
    <scope>IDENTIFICATION</scope>
</reference>
<gene>
    <name evidence="8" type="primary">100636588</name>
</gene>
<sequence>MSRPRVSEKASSKTQSLHLALNDMSRNYSSSRTSGGPVGRSINNDPGVGGEERSSSKRDSVDPIDSLTIRSRKRSREDFSFKSCFTSFCQKLYNFTIASCQYSFCYFCYSKVRRGSYQNMENFENEPDGSTEGIRAEIEAMKSELKFHFMNPFQKWKYDKRRRFPWKLLVHMIVITLVTIQLCVCAEERRELKTFVFNNRDTFNDLFIIKPIANDRHDPLNYYGKASAGTIRKIEDLWGQINHTIITYYSIKTIAIGPYQYGSEDDSNTLPPPLILDLILFDYKNSTTTISISKDADIHELLYDNGVSRSVTNIDSMTFKFNLSSFYKDQNFYLCATFHIEIELKNNVIDGTMPVYLRAESEFDPCEDDDGDQKRLNYRGSTQHDSVLLAVLGSLVLLFTIISTAQCIRSLVTSARFTKRVKNFFLKHFNYKLSLSEYLPLYNVWFMGVICSNVLVVVGTIMFLFTAFINEGALFELSDVSSIIFGMGVFFQWLGLLRFLSYFDKYNILLITLRLAIPSVIRFMVCGFIFYVAFLLLGWLVLGPYHPKFADPSVTSECLYSLINGDDMFNTYIQMDSSSFSAFIFSKIYLYVFISLFIYVVLSVFISLISDTYETLHEVWTVRSRGFLQDFANDCLIETTDEGQTSQTNIDNDFEVLTGSNRGSTDNSPLLHRPVTTYLGRSGQFRTTTPTVHLHPAANSPLGQTRVTASYSAINNNNNNSSPEMERAPLLYPRLTGSRNHV</sequence>
<feature type="transmembrane region" description="Helical" evidence="6">
    <location>
        <begin position="442"/>
        <end position="468"/>
    </location>
</feature>
<dbReference type="InParanoid" id="A0A1X7U9W6"/>
<protein>
    <recommendedName>
        <fullName evidence="7">Polycystin cation channel PKD1/PKD2 domain-containing protein</fullName>
    </recommendedName>
</protein>